<dbReference type="InterPro" id="IPR044922">
    <property type="entry name" value="DUF2063_N_sf"/>
</dbReference>
<dbReference type="Proteomes" id="UP000054761">
    <property type="component" value="Unassembled WGS sequence"/>
</dbReference>
<feature type="domain" description="Putative DNA-binding" evidence="1">
    <location>
        <begin position="36"/>
        <end position="98"/>
    </location>
</feature>
<evidence type="ECO:0000313" key="3">
    <source>
        <dbReference type="Proteomes" id="UP000054761"/>
    </source>
</evidence>
<reference evidence="2 3" key="1">
    <citation type="submission" date="2015-11" db="EMBL/GenBank/DDBJ databases">
        <title>Genomic analysis of 38 Legionella species identifies large and diverse effector repertoires.</title>
        <authorList>
            <person name="Burstein D."/>
            <person name="Amaro F."/>
            <person name="Zusman T."/>
            <person name="Lifshitz Z."/>
            <person name="Cohen O."/>
            <person name="Gilbert J.A."/>
            <person name="Pupko T."/>
            <person name="Shuman H.A."/>
            <person name="Segal G."/>
        </authorList>
    </citation>
    <scope>NUCLEOTIDE SEQUENCE [LARGE SCALE GENOMIC DNA]</scope>
    <source>
        <strain evidence="2 3">Bercovier 4</strain>
    </source>
</reference>
<keyword evidence="3" id="KW-1185">Reference proteome</keyword>
<organism evidence="2 3">
    <name type="scientific">Legionella israelensis</name>
    <dbReference type="NCBI Taxonomy" id="454"/>
    <lineage>
        <taxon>Bacteria</taxon>
        <taxon>Pseudomonadati</taxon>
        <taxon>Pseudomonadota</taxon>
        <taxon>Gammaproteobacteria</taxon>
        <taxon>Legionellales</taxon>
        <taxon>Legionellaceae</taxon>
        <taxon>Legionella</taxon>
    </lineage>
</organism>
<dbReference type="STRING" id="454.Lisr_1341"/>
<evidence type="ECO:0000259" key="1">
    <source>
        <dbReference type="Pfam" id="PF09836"/>
    </source>
</evidence>
<dbReference type="PATRIC" id="fig|454.4.peg.1448"/>
<evidence type="ECO:0000313" key="2">
    <source>
        <dbReference type="EMBL" id="KTD23660.1"/>
    </source>
</evidence>
<comment type="caution">
    <text evidence="2">The sequence shown here is derived from an EMBL/GenBank/DDBJ whole genome shotgun (WGS) entry which is preliminary data.</text>
</comment>
<protein>
    <recommendedName>
        <fullName evidence="1">Putative DNA-binding domain-containing protein</fullName>
    </recommendedName>
</protein>
<dbReference type="OrthoDB" id="4146344at2"/>
<name>A0A0W0VU66_9GAMM</name>
<dbReference type="InterPro" id="IPR018640">
    <property type="entry name" value="DUF2063"/>
</dbReference>
<dbReference type="Pfam" id="PF09836">
    <property type="entry name" value="DUF2063"/>
    <property type="match status" value="1"/>
</dbReference>
<accession>A0A0W0VU66</accession>
<sequence length="257" mass="30413">MHNHLLETIQNIWIQQLTGVPSSEELHNLLIPTDYNGVAVYEESSHAALFNHLKDSFPLCCRLVGESFWYALLHQYIKTHPSKEYDINAYGDSLPLFIETFEPVKTVPSLIELSEIEWHWHILSLMSPVRPFNFEAFSRLDEADFQSLRFHLTPNLKIIQSQFPIYQIWEMNYFELDKEINLNEPGESIVLYQKENVPCIMLINEEERLFLEYLLKPLPWHQIATLLNEYMNTNRLSEILTKSMSYQWINQFTMEAV</sequence>
<dbReference type="RefSeq" id="WP_058501694.1">
    <property type="nucleotide sequence ID" value="NZ_CAAAJA010000003.1"/>
</dbReference>
<dbReference type="Gene3D" id="1.10.150.690">
    <property type="entry name" value="DUF2063"/>
    <property type="match status" value="1"/>
</dbReference>
<dbReference type="EMBL" id="LNYH01000070">
    <property type="protein sequence ID" value="KTD23660.1"/>
    <property type="molecule type" value="Genomic_DNA"/>
</dbReference>
<proteinExistence type="predicted"/>
<gene>
    <name evidence="2" type="ORF">Lisr_1341</name>
</gene>
<dbReference type="AlphaFoldDB" id="A0A0W0VU66"/>